<accession>A0ABS5VVD9</accession>
<sequence>MKKIYLSLLCLLVINYYSNAQVKASYLYNTGMPYGTLDIRTRISSTNYFYLVENQTFSFRESSSGVKTNTYLDMTSFDSSPYTEGHLKRKNGSADLFVMNYRLLKPLSYSSTYAEGYPLMVLFHGAVERGNCYYNACYHSNWSYDPNVNNPPAPKTATHKLLNNDYNLQQGGKEHLDARNRAAGKLPNNTTLGSRDFPGFVLVPQMFNVWDSLNVQDAIRLVQLIAQKYNIDENRIYVHGLSIGGYAVYEAIKRAPWLFAAAQPMSAINDASIRKYKLQSKVAHIPLWAYQGGNDTNPAPAYTTQLVNDYKAAGSVVRYSLYSGVGHTCWPKAFAEAEFYSWMLSKRKENIHASKGITVIDASKAQYPILMLAEGFHAYQWEKDGVVISGATSFTYTAKTPGKYRARFSRVANPTSTQWNKWSAPITVTTSTARIASTEDVTVIEDIEAEDVFEMTTFPNPSSAEELFIQLETGDIETSVYLQLIDQMGKTHYQAEHTPAELAEGIRPQLSNGVANGIYIIMANQGRRSIKQKVMIQK</sequence>
<evidence type="ECO:0000313" key="4">
    <source>
        <dbReference type="EMBL" id="MBT1705306.1"/>
    </source>
</evidence>
<dbReference type="InterPro" id="IPR050955">
    <property type="entry name" value="Plant_Biomass_Hydrol_Est"/>
</dbReference>
<dbReference type="Proteomes" id="UP000772618">
    <property type="component" value="Unassembled WGS sequence"/>
</dbReference>
<dbReference type="InterPro" id="IPR029058">
    <property type="entry name" value="AB_hydrolase_fold"/>
</dbReference>
<dbReference type="NCBIfam" id="TIGR04183">
    <property type="entry name" value="Por_Secre_tail"/>
    <property type="match status" value="1"/>
</dbReference>
<dbReference type="SUPFAM" id="SSF53474">
    <property type="entry name" value="alpha/beta-Hydrolases"/>
    <property type="match status" value="1"/>
</dbReference>
<evidence type="ECO:0000256" key="2">
    <source>
        <dbReference type="SAM" id="SignalP"/>
    </source>
</evidence>
<evidence type="ECO:0000256" key="1">
    <source>
        <dbReference type="ARBA" id="ARBA00022729"/>
    </source>
</evidence>
<keyword evidence="1 2" id="KW-0732">Signal</keyword>
<dbReference type="RefSeq" id="WP_254155259.1">
    <property type="nucleotide sequence ID" value="NZ_JAHESD010000052.1"/>
</dbReference>
<reference evidence="4 5" key="1">
    <citation type="submission" date="2021-05" db="EMBL/GenBank/DDBJ databases">
        <title>A Polyphasic approach of four new species of the genus Ohtaekwangia: Ohtaekwangia histidinii sp. nov., Ohtaekwangia cretensis sp. nov., Ohtaekwangia indiensis sp. nov., Ohtaekwangia reichenbachii sp. nov. from diverse environment.</title>
        <authorList>
            <person name="Octaviana S."/>
        </authorList>
    </citation>
    <scope>NUCLEOTIDE SEQUENCE [LARGE SCALE GENOMIC DNA]</scope>
    <source>
        <strain evidence="4 5">PWU20</strain>
    </source>
</reference>
<feature type="chain" id="PRO_5046818473" evidence="2">
    <location>
        <begin position="21"/>
        <end position="538"/>
    </location>
</feature>
<dbReference type="Gene3D" id="3.40.50.1820">
    <property type="entry name" value="alpha/beta hydrolase"/>
    <property type="match status" value="1"/>
</dbReference>
<proteinExistence type="predicted"/>
<protein>
    <submittedName>
        <fullName evidence="4">Prolyl oligopeptidase family serine peptidase</fullName>
    </submittedName>
</protein>
<dbReference type="InterPro" id="IPR026444">
    <property type="entry name" value="Secre_tail"/>
</dbReference>
<dbReference type="InterPro" id="IPR001375">
    <property type="entry name" value="Peptidase_S9_cat"/>
</dbReference>
<dbReference type="PANTHER" id="PTHR43037:SF1">
    <property type="entry name" value="BLL1128 PROTEIN"/>
    <property type="match status" value="1"/>
</dbReference>
<dbReference type="PANTHER" id="PTHR43037">
    <property type="entry name" value="UNNAMED PRODUCT-RELATED"/>
    <property type="match status" value="1"/>
</dbReference>
<feature type="signal peptide" evidence="2">
    <location>
        <begin position="1"/>
        <end position="20"/>
    </location>
</feature>
<evidence type="ECO:0000313" key="5">
    <source>
        <dbReference type="Proteomes" id="UP000772618"/>
    </source>
</evidence>
<keyword evidence="5" id="KW-1185">Reference proteome</keyword>
<dbReference type="EMBL" id="JAHESD010000052">
    <property type="protein sequence ID" value="MBT1705306.1"/>
    <property type="molecule type" value="Genomic_DNA"/>
</dbReference>
<name>A0ABS5VVD9_9BACT</name>
<dbReference type="Pfam" id="PF00326">
    <property type="entry name" value="Peptidase_S9"/>
    <property type="match status" value="1"/>
</dbReference>
<organism evidence="4 5">
    <name type="scientific">Chryseosolibacter indicus</name>
    <dbReference type="NCBI Taxonomy" id="2782351"/>
    <lineage>
        <taxon>Bacteria</taxon>
        <taxon>Pseudomonadati</taxon>
        <taxon>Bacteroidota</taxon>
        <taxon>Cytophagia</taxon>
        <taxon>Cytophagales</taxon>
        <taxon>Chryseotaleaceae</taxon>
        <taxon>Chryseosolibacter</taxon>
    </lineage>
</organism>
<gene>
    <name evidence="4" type="ORF">KK060_18590</name>
</gene>
<evidence type="ECO:0000259" key="3">
    <source>
        <dbReference type="Pfam" id="PF00326"/>
    </source>
</evidence>
<comment type="caution">
    <text evidence="4">The sequence shown here is derived from an EMBL/GenBank/DDBJ whole genome shotgun (WGS) entry which is preliminary data.</text>
</comment>
<feature type="domain" description="Peptidase S9 prolyl oligopeptidase catalytic" evidence="3">
    <location>
        <begin position="214"/>
        <end position="270"/>
    </location>
</feature>